<keyword evidence="2" id="KW-1185">Reference proteome</keyword>
<dbReference type="SUPFAM" id="SSF69318">
    <property type="entry name" value="Integrin alpha N-terminal domain"/>
    <property type="match status" value="1"/>
</dbReference>
<evidence type="ECO:0008006" key="3">
    <source>
        <dbReference type="Google" id="ProtNLM"/>
    </source>
</evidence>
<protein>
    <recommendedName>
        <fullName evidence="3">FG-GAP repeat-containing protein</fullName>
    </recommendedName>
</protein>
<accession>A0ABY4HXA0</accession>
<organism evidence="1 2">
    <name type="scientific">Chitinophaga filiformis</name>
    <name type="common">Myxococcus filiformis</name>
    <name type="synonym">Flexibacter filiformis</name>
    <dbReference type="NCBI Taxonomy" id="104663"/>
    <lineage>
        <taxon>Bacteria</taxon>
        <taxon>Pseudomonadati</taxon>
        <taxon>Bacteroidota</taxon>
        <taxon>Chitinophagia</taxon>
        <taxon>Chitinophagales</taxon>
        <taxon>Chitinophagaceae</taxon>
        <taxon>Chitinophaga</taxon>
    </lineage>
</organism>
<dbReference type="EMBL" id="CP095855">
    <property type="protein sequence ID" value="UPK68172.1"/>
    <property type="molecule type" value="Genomic_DNA"/>
</dbReference>
<dbReference type="InterPro" id="IPR028994">
    <property type="entry name" value="Integrin_alpha_N"/>
</dbReference>
<evidence type="ECO:0000313" key="1">
    <source>
        <dbReference type="EMBL" id="UPK68172.1"/>
    </source>
</evidence>
<sequence length="189" mass="20766">MKKYLLPTAALLCCILSYGQQNSTLSEVATLLFRNAKTNLTTAEKNQIATKLGFVLSGNRELPFAQDMESRAYPFNAIVYPTDLNKDGKQEIFVWFGNSYTSGSAGSSISLFIKNSGGAYIDHLGFPGLAPDVLTTVSKGYPDLLIGGPGLEFPVLRWNGRTYANFQSVRNEDYDKLKKTGVEAFVVKE</sequence>
<dbReference type="RefSeq" id="WP_247810511.1">
    <property type="nucleotide sequence ID" value="NZ_CP095855.1"/>
</dbReference>
<reference evidence="1 2" key="1">
    <citation type="submission" date="2022-04" db="EMBL/GenBank/DDBJ databases">
        <title>The arsenic-methylating capacity of Chitinophaga filiformis YT5 during chitin decomposition.</title>
        <authorList>
            <person name="Chen G."/>
            <person name="Liang Y."/>
        </authorList>
    </citation>
    <scope>NUCLEOTIDE SEQUENCE [LARGE SCALE GENOMIC DNA]</scope>
    <source>
        <strain evidence="1 2">YT5</strain>
    </source>
</reference>
<dbReference type="Proteomes" id="UP000830198">
    <property type="component" value="Chromosome"/>
</dbReference>
<proteinExistence type="predicted"/>
<gene>
    <name evidence="1" type="ORF">MYF79_24770</name>
</gene>
<name>A0ABY4HXA0_CHIFI</name>
<evidence type="ECO:0000313" key="2">
    <source>
        <dbReference type="Proteomes" id="UP000830198"/>
    </source>
</evidence>